<dbReference type="EnsemblMetazoa" id="CLYHEMT019194.1">
    <property type="protein sequence ID" value="CLYHEMP019194.1"/>
    <property type="gene ID" value="CLYHEMG019194"/>
</dbReference>
<keyword evidence="2" id="KW-1185">Reference proteome</keyword>
<organism evidence="1 2">
    <name type="scientific">Clytia hemisphaerica</name>
    <dbReference type="NCBI Taxonomy" id="252671"/>
    <lineage>
        <taxon>Eukaryota</taxon>
        <taxon>Metazoa</taxon>
        <taxon>Cnidaria</taxon>
        <taxon>Hydrozoa</taxon>
        <taxon>Hydroidolina</taxon>
        <taxon>Leptothecata</taxon>
        <taxon>Obeliida</taxon>
        <taxon>Clytiidae</taxon>
        <taxon>Clytia</taxon>
    </lineage>
</organism>
<proteinExistence type="predicted"/>
<dbReference type="AlphaFoldDB" id="A0A7M5X978"/>
<dbReference type="Proteomes" id="UP000594262">
    <property type="component" value="Unplaced"/>
</dbReference>
<evidence type="ECO:0000313" key="1">
    <source>
        <dbReference type="EnsemblMetazoa" id="CLYHEMP019194.1"/>
    </source>
</evidence>
<evidence type="ECO:0000313" key="2">
    <source>
        <dbReference type="Proteomes" id="UP000594262"/>
    </source>
</evidence>
<name>A0A7M5X978_9CNID</name>
<protein>
    <submittedName>
        <fullName evidence="1">Uncharacterized protein</fullName>
    </submittedName>
</protein>
<accession>A0A7M5X978</accession>
<sequence>VVFFKEYINLELLEVVSSSIQQNTAKGSDIQQVSPKNIDMRNLSLCAFFLLAVTMVASRSIEDSSAQGDVIMSDDALQAVYNDILNTANQVNSATSELKRAVGNRYSSCNPDVEDCGSEKNKPHISQINADAAKREGYGNGFSPWLHRYKDTASERVPIYHFDSRAAKRVPMYHFKDGASPEKRAHKVPMYHFKDAVSSRKRSRNVPMYHFKDVESPEKRARVVPMYHFKDVASPEKRARVVPMYHFKDVASPEKRARVVPMYHFKDTKAEKFSFYH</sequence>
<reference evidence="1" key="1">
    <citation type="submission" date="2021-01" db="UniProtKB">
        <authorList>
            <consortium name="EnsemblMetazoa"/>
        </authorList>
    </citation>
    <scope>IDENTIFICATION</scope>
</reference>